<dbReference type="InterPro" id="IPR024311">
    <property type="entry name" value="Lipocalin-like"/>
</dbReference>
<dbReference type="EMBL" id="CM001167">
    <property type="protein sequence ID" value="EGJ71858.1"/>
    <property type="molecule type" value="Genomic_DNA"/>
</dbReference>
<sequence length="531" mass="59192">MKKNWLYLFICCMLVGSLVSCSEEDDLDDYPTIGNENNGVYMGNLTYRIGSADPTPLPQKVYVKKSKDEHVDIQINNLHWKEGRLSVTLEDIKASIEEFGGIVTLSSQQTVTVGTEEAKELEFEITLNGTIDKEQLDAEGTIHFLIPSDLGKKKFVFKGTKLEGDLSSEANITEFGIESNLIIGEGSRLYTDTREIKLALSKEATTEDLKHLKPIFEVSEGAKVSPASGTPLDFTNPVIFTVTSQDGIVTNVYKVTFFDRLSVINFEDWENKNTHLDPTCQYTLPLGQNRLMWSSSDAAFANLMNNPTTSEDESVPIKPADHFGVTAVSDAHSGSHAASLQTMRMRESNIYGVPAIVGGMLYSGTHEFDFNNFPYLGNIKMGFPVNYKPIALKGYYKYKSGTPYSLCLDISNPTNVIERNDTEDALLIRVVVFQVDNRFNEEEVLSLADIAKTDINQISDKVVAIGEFKSSAHQTSYQEFSIPIEFNADKEFSYSKEYRIAFYITSSYKSHLFSGANGSTLLLDDLEIISE</sequence>
<feature type="chain" id="PRO_5003309413" description="Carbohydrate metabolism domain-containing protein" evidence="1">
    <location>
        <begin position="23"/>
        <end position="531"/>
    </location>
</feature>
<feature type="signal peptide" evidence="1">
    <location>
        <begin position="1"/>
        <end position="22"/>
    </location>
</feature>
<dbReference type="Proteomes" id="UP000018439">
    <property type="component" value="Chromosome"/>
</dbReference>
<name>F3ZQY5_9BACE</name>
<dbReference type="Pfam" id="PF13944">
    <property type="entry name" value="Calycin_like"/>
    <property type="match status" value="1"/>
</dbReference>
<accession>F3ZQY5</accession>
<evidence type="ECO:0000256" key="1">
    <source>
        <dbReference type="SAM" id="SignalP"/>
    </source>
</evidence>
<dbReference type="Gene3D" id="2.60.120.890">
    <property type="entry name" value="BT2081, beta-jelly-roll domain"/>
    <property type="match status" value="1"/>
</dbReference>
<dbReference type="Gene3D" id="2.60.40.2340">
    <property type="match status" value="1"/>
</dbReference>
<feature type="domain" description="Putative carbohydrate metabolism" evidence="2">
    <location>
        <begin position="265"/>
        <end position="529"/>
    </location>
</feature>
<dbReference type="PROSITE" id="PS51257">
    <property type="entry name" value="PROKAR_LIPOPROTEIN"/>
    <property type="match status" value="1"/>
</dbReference>
<dbReference type="OrthoDB" id="1049477at2"/>
<evidence type="ECO:0000259" key="2">
    <source>
        <dbReference type="Pfam" id="PF13201"/>
    </source>
</evidence>
<reference evidence="4 5" key="1">
    <citation type="journal article" date="2011" name="Stand. Genomic Sci.">
        <title>Non-contiguous finished genome sequence of Bacteroides coprosuis type strain (PC139).</title>
        <authorList>
            <person name="Land M."/>
            <person name="Held B."/>
            <person name="Gronow S."/>
            <person name="Abt B."/>
            <person name="Lucas S."/>
            <person name="Del Rio T.G."/>
            <person name="Nolan M."/>
            <person name="Tice H."/>
            <person name="Cheng J.F."/>
            <person name="Pitluck S."/>
            <person name="Liolios K."/>
            <person name="Pagani I."/>
            <person name="Ivanova N."/>
            <person name="Mavromatis K."/>
            <person name="Mikhailova N."/>
            <person name="Pati A."/>
            <person name="Tapia R."/>
            <person name="Han C."/>
            <person name="Goodwin L."/>
            <person name="Chen A."/>
            <person name="Palaniappan K."/>
            <person name="Hauser L."/>
            <person name="Brambilla E.M."/>
            <person name="Rohde M."/>
            <person name="Goker M."/>
            <person name="Detter J.C."/>
            <person name="Woyke T."/>
            <person name="Bristow J."/>
            <person name="Eisen J.A."/>
            <person name="Markowitz V."/>
            <person name="Hugenholtz P."/>
            <person name="Kyrpides N.C."/>
            <person name="Klenk H.P."/>
            <person name="Lapidus A."/>
        </authorList>
    </citation>
    <scope>NUCLEOTIDE SEQUENCE</scope>
    <source>
        <strain evidence="4 5">DSM 18011</strain>
    </source>
</reference>
<keyword evidence="1" id="KW-0732">Signal</keyword>
<dbReference type="InterPro" id="IPR038653">
    <property type="entry name" value="Put_CMD_sf"/>
</dbReference>
<feature type="domain" description="Lipocalin-like" evidence="3">
    <location>
        <begin position="38"/>
        <end position="160"/>
    </location>
</feature>
<dbReference type="HOGENOM" id="CLU_027780_0_0_10"/>
<dbReference type="InterPro" id="IPR025112">
    <property type="entry name" value="PCMD"/>
</dbReference>
<dbReference type="eggNOG" id="ENOG5030DVS">
    <property type="taxonomic scope" value="Bacteria"/>
</dbReference>
<dbReference type="STRING" id="679937.Bcop_1666"/>
<organism evidence="4 5">
    <name type="scientific">Bacteroides coprosuis DSM 18011</name>
    <dbReference type="NCBI Taxonomy" id="679937"/>
    <lineage>
        <taxon>Bacteria</taxon>
        <taxon>Pseudomonadati</taxon>
        <taxon>Bacteroidota</taxon>
        <taxon>Bacteroidia</taxon>
        <taxon>Bacteroidales</taxon>
        <taxon>Bacteroidaceae</taxon>
        <taxon>Bacteroides</taxon>
    </lineage>
</organism>
<evidence type="ECO:0000313" key="5">
    <source>
        <dbReference type="Proteomes" id="UP000018439"/>
    </source>
</evidence>
<dbReference type="Pfam" id="PF13201">
    <property type="entry name" value="PCMD"/>
    <property type="match status" value="1"/>
</dbReference>
<evidence type="ECO:0000259" key="3">
    <source>
        <dbReference type="Pfam" id="PF13944"/>
    </source>
</evidence>
<proteinExistence type="predicted"/>
<keyword evidence="5" id="KW-1185">Reference proteome</keyword>
<evidence type="ECO:0008006" key="6">
    <source>
        <dbReference type="Google" id="ProtNLM"/>
    </source>
</evidence>
<dbReference type="AlphaFoldDB" id="F3ZQY5"/>
<protein>
    <recommendedName>
        <fullName evidence="6">Carbohydrate metabolism domain-containing protein</fullName>
    </recommendedName>
</protein>
<evidence type="ECO:0000313" key="4">
    <source>
        <dbReference type="EMBL" id="EGJ71858.1"/>
    </source>
</evidence>
<gene>
    <name evidence="4" type="ORF">Bcop_1666</name>
</gene>